<accession>A0ABR3G0I1</accession>
<evidence type="ECO:0000259" key="3">
    <source>
        <dbReference type="PROSITE" id="PS50157"/>
    </source>
</evidence>
<dbReference type="SMART" id="SM00355">
    <property type="entry name" value="ZnF_C2H2"/>
    <property type="match status" value="3"/>
</dbReference>
<dbReference type="InterPro" id="IPR013087">
    <property type="entry name" value="Znf_C2H2_type"/>
</dbReference>
<keyword evidence="1" id="KW-0863">Zinc-finger</keyword>
<dbReference type="PROSITE" id="PS00028">
    <property type="entry name" value="ZINC_FINGER_C2H2_1"/>
    <property type="match status" value="2"/>
</dbReference>
<evidence type="ECO:0000313" key="5">
    <source>
        <dbReference type="Proteomes" id="UP001465976"/>
    </source>
</evidence>
<keyword evidence="1" id="KW-0862">Zinc</keyword>
<gene>
    <name evidence="4" type="ORF">V5O48_000719</name>
</gene>
<dbReference type="Proteomes" id="UP001465976">
    <property type="component" value="Unassembled WGS sequence"/>
</dbReference>
<feature type="region of interest" description="Disordered" evidence="2">
    <location>
        <begin position="395"/>
        <end position="415"/>
    </location>
</feature>
<evidence type="ECO:0000256" key="2">
    <source>
        <dbReference type="SAM" id="MobiDB-lite"/>
    </source>
</evidence>
<organism evidence="4 5">
    <name type="scientific">Marasmius crinis-equi</name>
    <dbReference type="NCBI Taxonomy" id="585013"/>
    <lineage>
        <taxon>Eukaryota</taxon>
        <taxon>Fungi</taxon>
        <taxon>Dikarya</taxon>
        <taxon>Basidiomycota</taxon>
        <taxon>Agaricomycotina</taxon>
        <taxon>Agaricomycetes</taxon>
        <taxon>Agaricomycetidae</taxon>
        <taxon>Agaricales</taxon>
        <taxon>Marasmiineae</taxon>
        <taxon>Marasmiaceae</taxon>
        <taxon>Marasmius</taxon>
    </lineage>
</organism>
<dbReference type="PROSITE" id="PS50157">
    <property type="entry name" value="ZINC_FINGER_C2H2_2"/>
    <property type="match status" value="1"/>
</dbReference>
<dbReference type="EMBL" id="JBAHYK010000012">
    <property type="protein sequence ID" value="KAL0581343.1"/>
    <property type="molecule type" value="Genomic_DNA"/>
</dbReference>
<sequence>MSLRTFDEAFLTAEWREPDPTRSGFLKNWRCTTYAKVPSAAKTLGMDGASDSKTPFDTASLSCKSALQLLNNPAAWQIRPPRKTNSGTPPQPGQPPELLTELPIEELLDTSAWETEDVIHEVFNNASWPSLCTRPCPVLSCGQFFFDLHALRLHIHVHYDTKDCTTQLTPLPSPSGKHCLPDLDSHKWKQNERSRPRQPDQIERSHDWHKPPQHLEHSRKPEYRDLHGDETSRPRVERHKVSLSHRVPLPSWDLNPSPDSPFDIPKLHGLEAYESASPTQKSPYLDTSILKLLGDLDFANDISPFLPSVPLSDDATKVDPSPPPSSLGTTLASLNSFPSFSSVMDQPEQETNGIASAFSESDCLYEPHPEGSLLNCTGQGIEAPDDVVATSPHLTTAPVQEQPFIAEEDERSREVDVEMADARVVRDLTPPLVSDSANPPAPPLPKKRGRPPKAKAEPEGLSLADATSTSGSPPILADPSPTLKSMVQEIFPRETHSRRARQTVSYAEPADGEDDEDDDGKPRAKRRKGSDEYNDRPSKRRKGNAYRCTVPGCKTTTTRFADLLRHVNSKKHNNILFGCPLCSDWLQRHDAVIRHLKTCHDTILAEDDRNFRTKEG</sequence>
<dbReference type="Gene3D" id="3.30.160.60">
    <property type="entry name" value="Classic Zinc Finger"/>
    <property type="match status" value="1"/>
</dbReference>
<keyword evidence="1" id="KW-0479">Metal-binding</keyword>
<proteinExistence type="predicted"/>
<feature type="region of interest" description="Disordered" evidence="2">
    <location>
        <begin position="427"/>
        <end position="547"/>
    </location>
</feature>
<feature type="region of interest" description="Disordered" evidence="2">
    <location>
        <begin position="172"/>
        <end position="242"/>
    </location>
</feature>
<name>A0ABR3G0I1_9AGAR</name>
<evidence type="ECO:0000256" key="1">
    <source>
        <dbReference type="PROSITE-ProRule" id="PRU00042"/>
    </source>
</evidence>
<evidence type="ECO:0000313" key="4">
    <source>
        <dbReference type="EMBL" id="KAL0581343.1"/>
    </source>
</evidence>
<feature type="domain" description="C2H2-type" evidence="3">
    <location>
        <begin position="134"/>
        <end position="163"/>
    </location>
</feature>
<protein>
    <recommendedName>
        <fullName evidence="3">C2H2-type domain-containing protein</fullName>
    </recommendedName>
</protein>
<feature type="compositionally biased region" description="Basic and acidic residues" evidence="2">
    <location>
        <begin position="179"/>
        <end position="235"/>
    </location>
</feature>
<feature type="compositionally biased region" description="Acidic residues" evidence="2">
    <location>
        <begin position="510"/>
        <end position="519"/>
    </location>
</feature>
<feature type="region of interest" description="Disordered" evidence="2">
    <location>
        <begin position="77"/>
        <end position="98"/>
    </location>
</feature>
<reference evidence="4 5" key="1">
    <citation type="submission" date="2024-02" db="EMBL/GenBank/DDBJ databases">
        <title>A draft genome for the cacao thread blight pathogen Marasmius crinis-equi.</title>
        <authorList>
            <person name="Cohen S.P."/>
            <person name="Baruah I.K."/>
            <person name="Amoako-Attah I."/>
            <person name="Bukari Y."/>
            <person name="Meinhardt L.W."/>
            <person name="Bailey B.A."/>
        </authorList>
    </citation>
    <scope>NUCLEOTIDE SEQUENCE [LARGE SCALE GENOMIC DNA]</scope>
    <source>
        <strain evidence="4 5">GH-76</strain>
    </source>
</reference>
<comment type="caution">
    <text evidence="4">The sequence shown here is derived from an EMBL/GenBank/DDBJ whole genome shotgun (WGS) entry which is preliminary data.</text>
</comment>
<keyword evidence="5" id="KW-1185">Reference proteome</keyword>